<proteinExistence type="predicted"/>
<keyword evidence="2" id="KW-0732">Signal</keyword>
<dbReference type="AlphaFoldDB" id="A0A6S8XVZ7"/>
<accession>A0A6S8XVZ7</accession>
<evidence type="ECO:0000256" key="1">
    <source>
        <dbReference type="SAM" id="MobiDB-lite"/>
    </source>
</evidence>
<dbReference type="EMBL" id="HBGN01021518">
    <property type="protein sequence ID" value="CAD9335343.1"/>
    <property type="molecule type" value="Transcribed_RNA"/>
</dbReference>
<name>A0A6S8XVZ7_9STRA</name>
<evidence type="ECO:0000256" key="2">
    <source>
        <dbReference type="SAM" id="SignalP"/>
    </source>
</evidence>
<feature type="chain" id="PRO_5030159480" evidence="2">
    <location>
        <begin position="21"/>
        <end position="145"/>
    </location>
</feature>
<feature type="region of interest" description="Disordered" evidence="1">
    <location>
        <begin position="112"/>
        <end position="133"/>
    </location>
</feature>
<protein>
    <submittedName>
        <fullName evidence="3">Uncharacterized protein</fullName>
    </submittedName>
</protein>
<feature type="compositionally biased region" description="Basic and acidic residues" evidence="1">
    <location>
        <begin position="116"/>
        <end position="133"/>
    </location>
</feature>
<reference evidence="3" key="1">
    <citation type="submission" date="2021-01" db="EMBL/GenBank/DDBJ databases">
        <authorList>
            <person name="Corre E."/>
            <person name="Pelletier E."/>
            <person name="Niang G."/>
            <person name="Scheremetjew M."/>
            <person name="Finn R."/>
            <person name="Kale V."/>
            <person name="Holt S."/>
            <person name="Cochrane G."/>
            <person name="Meng A."/>
            <person name="Brown T."/>
            <person name="Cohen L."/>
        </authorList>
    </citation>
    <scope>NUCLEOTIDE SEQUENCE</scope>
    <source>
        <strain evidence="3">Pop2</strain>
    </source>
</reference>
<feature type="signal peptide" evidence="2">
    <location>
        <begin position="1"/>
        <end position="20"/>
    </location>
</feature>
<gene>
    <name evidence="3" type="ORF">DBRI1063_LOCUS13734</name>
</gene>
<organism evidence="3">
    <name type="scientific">Ditylum brightwellii</name>
    <dbReference type="NCBI Taxonomy" id="49249"/>
    <lineage>
        <taxon>Eukaryota</taxon>
        <taxon>Sar</taxon>
        <taxon>Stramenopiles</taxon>
        <taxon>Ochrophyta</taxon>
        <taxon>Bacillariophyta</taxon>
        <taxon>Mediophyceae</taxon>
        <taxon>Lithodesmiophycidae</taxon>
        <taxon>Lithodesmiales</taxon>
        <taxon>Lithodesmiaceae</taxon>
        <taxon>Ditylum</taxon>
    </lineage>
</organism>
<sequence length="145" mass="15653">MKYYLLPVACSLLAYDLSAAFSLSAVNSYGTGSATALGAKPSDRKAFLNNALVATFSSVAVSSNVPAWAEDTLDDLSMPSPEEQKAKDEAEMAARLARKAELQKKAARPISFTESLKSEKTKQKELEKSKAERRNALCEELGRGC</sequence>
<evidence type="ECO:0000313" key="3">
    <source>
        <dbReference type="EMBL" id="CAD9335343.1"/>
    </source>
</evidence>